<evidence type="ECO:0000313" key="2">
    <source>
        <dbReference type="Proteomes" id="UP000232722"/>
    </source>
</evidence>
<dbReference type="VEuPathDB" id="FungiDB:RhiirFUN_016370"/>
<proteinExistence type="predicted"/>
<dbReference type="OrthoDB" id="2444730at2759"/>
<comment type="caution">
    <text evidence="1">The sequence shown here is derived from an EMBL/GenBank/DDBJ whole genome shotgun (WGS) entry which is preliminary data.</text>
</comment>
<dbReference type="Proteomes" id="UP000232722">
    <property type="component" value="Unassembled WGS sequence"/>
</dbReference>
<sequence>MTKTQGIDFLRIISFEHEFPGNFLKRDLISLITGISHEFSTFSLSLSDDFDQYLETIHVSKFLKDQKKLKKLNVKPNNLVTSKYIRKNLRKVVFPNLLDLEIINCNFFSSDELSSPIIPFLIHNEKKIMNIQIRFLLKISKYCSNFVTLSVDIQDETELEIFSKVLKRCRSLKVVDFGNRYDGIMQMRLAFFLMEPNQTLSTAELKKNDISEHATSTYSHQFRKRDISFSSIHDMSPFWQKIYEPMTQNEQAFNEVLNDIDDKEWDTILNCHIPSKWKPSTIIPIPKPEKFNYNMANGPSTSTPIQIINNLIEDAKTNNKQLWIMFQDISKAFDSISTTGLKIALQRLSLPNRLIDLVIRIFTNRNAQILTAFGPTPSFTASDGVD</sequence>
<dbReference type="VEuPathDB" id="FungiDB:FUN_016904"/>
<dbReference type="AlphaFoldDB" id="A0A2I1EGT6"/>
<dbReference type="Gene3D" id="3.80.10.10">
    <property type="entry name" value="Ribonuclease Inhibitor"/>
    <property type="match status" value="1"/>
</dbReference>
<reference evidence="1 2" key="1">
    <citation type="submission" date="2016-04" db="EMBL/GenBank/DDBJ databases">
        <title>Genome analyses suggest a sexual origin of heterokaryosis in a supposedly ancient asexual fungus.</title>
        <authorList>
            <person name="Ropars J."/>
            <person name="Sedzielewska K."/>
            <person name="Noel J."/>
            <person name="Charron P."/>
            <person name="Farinelli L."/>
            <person name="Marton T."/>
            <person name="Kruger M."/>
            <person name="Pelin A."/>
            <person name="Brachmann A."/>
            <person name="Corradi N."/>
        </authorList>
    </citation>
    <scope>NUCLEOTIDE SEQUENCE [LARGE SCALE GENOMIC DNA]</scope>
    <source>
        <strain evidence="1 2">A5</strain>
    </source>
</reference>
<dbReference type="VEuPathDB" id="FungiDB:FUN_012099"/>
<evidence type="ECO:0000313" key="1">
    <source>
        <dbReference type="EMBL" id="PKC06611.1"/>
    </source>
</evidence>
<dbReference type="SUPFAM" id="SSF52047">
    <property type="entry name" value="RNI-like"/>
    <property type="match status" value="1"/>
</dbReference>
<reference evidence="1 2" key="2">
    <citation type="submission" date="2017-09" db="EMBL/GenBank/DDBJ databases">
        <title>Extensive intraspecific genome diversity in a model arbuscular mycorrhizal fungus.</title>
        <authorList>
            <person name="Chen E.C."/>
            <person name="Morin E."/>
            <person name="Beaudet D."/>
            <person name="Noel J."/>
            <person name="Ndikumana S."/>
            <person name="Charron P."/>
            <person name="St-Onge C."/>
            <person name="Giorgi J."/>
            <person name="Grigoriev I.V."/>
            <person name="Roux C."/>
            <person name="Martin F.M."/>
            <person name="Corradi N."/>
        </authorList>
    </citation>
    <scope>NUCLEOTIDE SEQUENCE [LARGE SCALE GENOMIC DNA]</scope>
    <source>
        <strain evidence="1 2">A5</strain>
    </source>
</reference>
<dbReference type="VEuPathDB" id="FungiDB:RhiirA1_387890"/>
<protein>
    <submittedName>
        <fullName evidence="1">Uncharacterized protein</fullName>
    </submittedName>
</protein>
<gene>
    <name evidence="1" type="ORF">RhiirA5_501252</name>
</gene>
<accession>A0A2I1EGT6</accession>
<dbReference type="InterPro" id="IPR032675">
    <property type="entry name" value="LRR_dom_sf"/>
</dbReference>
<dbReference type="EMBL" id="LLXJ01000736">
    <property type="protein sequence ID" value="PKC06611.1"/>
    <property type="molecule type" value="Genomic_DNA"/>
</dbReference>
<name>A0A2I1EGT6_9GLOM</name>
<dbReference type="VEuPathDB" id="FungiDB:RhiirFUN_016364"/>
<organism evidence="1 2">
    <name type="scientific">Rhizophagus irregularis</name>
    <dbReference type="NCBI Taxonomy" id="588596"/>
    <lineage>
        <taxon>Eukaryota</taxon>
        <taxon>Fungi</taxon>
        <taxon>Fungi incertae sedis</taxon>
        <taxon>Mucoromycota</taxon>
        <taxon>Glomeromycotina</taxon>
        <taxon>Glomeromycetes</taxon>
        <taxon>Glomerales</taxon>
        <taxon>Glomeraceae</taxon>
        <taxon>Rhizophagus</taxon>
    </lineage>
</organism>